<dbReference type="GO" id="GO:0008270">
    <property type="term" value="F:zinc ion binding"/>
    <property type="evidence" value="ECO:0007669"/>
    <property type="project" value="InterPro"/>
</dbReference>
<feature type="domain" description="HNH nuclease" evidence="1">
    <location>
        <begin position="238"/>
        <end position="297"/>
    </location>
</feature>
<organism evidence="2">
    <name type="scientific">uncultured Desulfobacteraceae bacterium</name>
    <dbReference type="NCBI Taxonomy" id="218296"/>
    <lineage>
        <taxon>Bacteria</taxon>
        <taxon>Pseudomonadati</taxon>
        <taxon>Thermodesulfobacteriota</taxon>
        <taxon>Desulfobacteria</taxon>
        <taxon>Desulfobacterales</taxon>
        <taxon>Desulfobacteraceae</taxon>
        <taxon>environmental samples</taxon>
    </lineage>
</organism>
<dbReference type="GO" id="GO:0004519">
    <property type="term" value="F:endonuclease activity"/>
    <property type="evidence" value="ECO:0007669"/>
    <property type="project" value="UniProtKB-KW"/>
</dbReference>
<keyword evidence="2" id="KW-0378">Hydrolase</keyword>
<proteinExistence type="predicted"/>
<keyword evidence="2" id="KW-0540">Nuclease</keyword>
<dbReference type="GO" id="GO:0003676">
    <property type="term" value="F:nucleic acid binding"/>
    <property type="evidence" value="ECO:0007669"/>
    <property type="project" value="InterPro"/>
</dbReference>
<sequence>MKPEEIRKDLQRLIIHFEDELKSDDLRKKVLALVPCFHQLRELGKSLIPRDIARSARDRILLYFLKYPKTIIKGDELLVVGGIQEYARRVRELKVQFGWFIVSGVTANQMNQENEFPIKNMDVATMGPSDYVMLSTRQDRDAAHRWHLANEIRRESLSARDKILKFLRQNVGQKVTGEELRYVAKDKTEWARRARELRAEYGWPVVTRNTGRLDLDVGVYLLEADRQSPEHDRRIPDPVKRGVLRRDGYKCKNCGWSHDEWNRSDLRHLELHHVRHHASGGENTQENLITLCTVCHDDVHRKQ</sequence>
<dbReference type="EMBL" id="CAACVI010000001">
    <property type="protein sequence ID" value="VEN72842.1"/>
    <property type="molecule type" value="Genomic_DNA"/>
</dbReference>
<dbReference type="Gene3D" id="1.10.30.50">
    <property type="match status" value="1"/>
</dbReference>
<dbReference type="SMART" id="SM00507">
    <property type="entry name" value="HNHc"/>
    <property type="match status" value="1"/>
</dbReference>
<evidence type="ECO:0000259" key="1">
    <source>
        <dbReference type="SMART" id="SM00507"/>
    </source>
</evidence>
<dbReference type="InterPro" id="IPR003615">
    <property type="entry name" value="HNH_nuc"/>
</dbReference>
<dbReference type="AlphaFoldDB" id="A0A484HEK3"/>
<gene>
    <name evidence="2" type="ORF">EPICR_10342</name>
</gene>
<protein>
    <submittedName>
        <fullName evidence="2">HNH endonuclease</fullName>
    </submittedName>
</protein>
<dbReference type="InterPro" id="IPR002711">
    <property type="entry name" value="HNH"/>
</dbReference>
<dbReference type="CDD" id="cd00085">
    <property type="entry name" value="HNHc"/>
    <property type="match status" value="1"/>
</dbReference>
<accession>A0A484HEK3</accession>
<name>A0A484HEK3_9BACT</name>
<keyword evidence="2" id="KW-0255">Endonuclease</keyword>
<dbReference type="Pfam" id="PF01844">
    <property type="entry name" value="HNH"/>
    <property type="match status" value="1"/>
</dbReference>
<reference evidence="2" key="1">
    <citation type="submission" date="2019-01" db="EMBL/GenBank/DDBJ databases">
        <authorList>
            <consortium name="Genoscope - CEA"/>
            <person name="William W."/>
        </authorList>
    </citation>
    <scope>NUCLEOTIDE SEQUENCE</scope>
    <source>
        <strain evidence="2">CR-1</strain>
    </source>
</reference>
<evidence type="ECO:0000313" key="2">
    <source>
        <dbReference type="EMBL" id="VEN72842.1"/>
    </source>
</evidence>